<dbReference type="PRINTS" id="PR00145">
    <property type="entry name" value="ARGSUCLYASE"/>
</dbReference>
<organism evidence="12 13">
    <name type="scientific">Candidatus Avidehalobacter gallistercoris</name>
    <dbReference type="NCBI Taxonomy" id="2840694"/>
    <lineage>
        <taxon>Bacteria</taxon>
        <taxon>Bacillati</taxon>
        <taxon>Bacillota</taxon>
        <taxon>Clostridia</taxon>
        <taxon>Eubacteriales</taxon>
        <taxon>Peptococcaceae</taxon>
        <taxon>Peptococcaceae incertae sedis</taxon>
        <taxon>Candidatus Avidehalobacter</taxon>
    </lineage>
</organism>
<keyword evidence="6" id="KW-0658">Purine biosynthesis</keyword>
<name>A0A9D1KZP8_9FIRM</name>
<sequence>MISRYSLPEMEKIWSDENRLQQMLQVELYACEAMKDSGKLDTESYEEIVKRAGVDVRRVKEIEAVTKHDVAAFLDAVTEQVGPENAKKLHWGMTSSDIVDTAMAVQMTQAVDLITGKLYQLRDIVAELAKKHKYTLMVARTHGIQAEPMSFGMKMVVWVTELDRTINRMQQARNVIAVGKISGVTGLYAHIEPFVEEHVCRRLDLKQATASSQILQRDRHAELMLALALLGSTLDKFAVEIRTLERTEIKEISEPLEPGMIGASAMPHKINPVKAEHVSGLARILRANAMAALENVALWDERDLTHSPTELVIIQDSCLLADFMLQQMIDTLTTMSVNHEQMEANLDLTRGLIFSQRILMTLLERGVPRKQAYAMVQRNAMRSYNERTDFAYELLQDAEIMTFIAPDELDDLFDYEYFLRNIDYVYKRAGIF</sequence>
<evidence type="ECO:0000259" key="11">
    <source>
        <dbReference type="SMART" id="SM00998"/>
    </source>
</evidence>
<gene>
    <name evidence="12" type="ORF">IAB00_06300</name>
</gene>
<evidence type="ECO:0000256" key="9">
    <source>
        <dbReference type="ARBA" id="ARBA00049115"/>
    </source>
</evidence>
<dbReference type="Pfam" id="PF10397">
    <property type="entry name" value="ADSL_C"/>
    <property type="match status" value="1"/>
</dbReference>
<comment type="catalytic activity">
    <reaction evidence="8">
        <text>(2S)-2-[5-amino-1-(5-phospho-beta-D-ribosyl)imidazole-4-carboxamido]succinate = 5-amino-1-(5-phospho-beta-D-ribosyl)imidazole-4-carboxamide + fumarate</text>
        <dbReference type="Rhea" id="RHEA:23920"/>
        <dbReference type="ChEBI" id="CHEBI:29806"/>
        <dbReference type="ChEBI" id="CHEBI:58443"/>
        <dbReference type="ChEBI" id="CHEBI:58475"/>
        <dbReference type="EC" id="4.3.2.2"/>
    </reaction>
    <physiologicalReaction direction="left-to-right" evidence="8">
        <dbReference type="Rhea" id="RHEA:23921"/>
    </physiologicalReaction>
</comment>
<dbReference type="FunFam" id="1.10.40.30:FF:000007">
    <property type="entry name" value="Adenylosuccinate lyase"/>
    <property type="match status" value="1"/>
</dbReference>
<dbReference type="InterPro" id="IPR000362">
    <property type="entry name" value="Fumarate_lyase_fam"/>
</dbReference>
<dbReference type="InterPro" id="IPR008948">
    <property type="entry name" value="L-Aspartase-like"/>
</dbReference>
<comment type="catalytic activity">
    <reaction evidence="9">
        <text>N(6)-(1,2-dicarboxyethyl)-AMP = fumarate + AMP</text>
        <dbReference type="Rhea" id="RHEA:16853"/>
        <dbReference type="ChEBI" id="CHEBI:29806"/>
        <dbReference type="ChEBI" id="CHEBI:57567"/>
        <dbReference type="ChEBI" id="CHEBI:456215"/>
        <dbReference type="EC" id="4.3.2.2"/>
    </reaction>
    <physiologicalReaction direction="left-to-right" evidence="9">
        <dbReference type="Rhea" id="RHEA:16854"/>
    </physiologicalReaction>
</comment>
<reference evidence="12" key="2">
    <citation type="journal article" date="2021" name="PeerJ">
        <title>Extensive microbial diversity within the chicken gut microbiome revealed by metagenomics and culture.</title>
        <authorList>
            <person name="Gilroy R."/>
            <person name="Ravi A."/>
            <person name="Getino M."/>
            <person name="Pursley I."/>
            <person name="Horton D.L."/>
            <person name="Alikhan N.F."/>
            <person name="Baker D."/>
            <person name="Gharbi K."/>
            <person name="Hall N."/>
            <person name="Watson M."/>
            <person name="Adriaenssens E.M."/>
            <person name="Foster-Nyarko E."/>
            <person name="Jarju S."/>
            <person name="Secka A."/>
            <person name="Antonio M."/>
            <person name="Oren A."/>
            <person name="Chaudhuri R.R."/>
            <person name="La Ragione R."/>
            <person name="Hildebrand F."/>
            <person name="Pallen M.J."/>
        </authorList>
    </citation>
    <scope>NUCLEOTIDE SEQUENCE</scope>
    <source>
        <strain evidence="12">2830</strain>
    </source>
</reference>
<accession>A0A9D1KZP8</accession>
<proteinExistence type="inferred from homology"/>
<dbReference type="GO" id="GO:0005829">
    <property type="term" value="C:cytosol"/>
    <property type="evidence" value="ECO:0007669"/>
    <property type="project" value="TreeGrafter"/>
</dbReference>
<dbReference type="PANTHER" id="PTHR43172">
    <property type="entry name" value="ADENYLOSUCCINATE LYASE"/>
    <property type="match status" value="1"/>
</dbReference>
<dbReference type="Gene3D" id="1.20.200.10">
    <property type="entry name" value="Fumarase/aspartase (Central domain)"/>
    <property type="match status" value="1"/>
</dbReference>
<dbReference type="EC" id="4.3.2.2" evidence="4 10"/>
<dbReference type="PANTHER" id="PTHR43172:SF1">
    <property type="entry name" value="ADENYLOSUCCINATE LYASE"/>
    <property type="match status" value="1"/>
</dbReference>
<dbReference type="InterPro" id="IPR024083">
    <property type="entry name" value="Fumarase/histidase_N"/>
</dbReference>
<dbReference type="GO" id="GO:0044208">
    <property type="term" value="P:'de novo' AMP biosynthetic process"/>
    <property type="evidence" value="ECO:0007669"/>
    <property type="project" value="TreeGrafter"/>
</dbReference>
<dbReference type="AlphaFoldDB" id="A0A9D1KZP8"/>
<evidence type="ECO:0000313" key="13">
    <source>
        <dbReference type="Proteomes" id="UP000824124"/>
    </source>
</evidence>
<dbReference type="Gene3D" id="1.10.40.30">
    <property type="entry name" value="Fumarase/aspartase (C-terminal domain)"/>
    <property type="match status" value="1"/>
</dbReference>
<dbReference type="NCBIfam" id="TIGR00928">
    <property type="entry name" value="purB"/>
    <property type="match status" value="1"/>
</dbReference>
<evidence type="ECO:0000256" key="5">
    <source>
        <dbReference type="ARBA" id="ARBA00017058"/>
    </source>
</evidence>
<evidence type="ECO:0000256" key="8">
    <source>
        <dbReference type="ARBA" id="ARBA00024477"/>
    </source>
</evidence>
<comment type="caution">
    <text evidence="12">The sequence shown here is derived from an EMBL/GenBank/DDBJ whole genome shotgun (WGS) entry which is preliminary data.</text>
</comment>
<dbReference type="EMBL" id="DVMH01000031">
    <property type="protein sequence ID" value="HIU10830.1"/>
    <property type="molecule type" value="Genomic_DNA"/>
</dbReference>
<dbReference type="PRINTS" id="PR00149">
    <property type="entry name" value="FUMRATELYASE"/>
</dbReference>
<comment type="similarity">
    <text evidence="3">Belongs to the lyase 1 family. Adenylosuccinate lyase subfamily.</text>
</comment>
<evidence type="ECO:0000256" key="3">
    <source>
        <dbReference type="ARBA" id="ARBA00008273"/>
    </source>
</evidence>
<protein>
    <recommendedName>
        <fullName evidence="5 10">Adenylosuccinate lyase</fullName>
        <ecNumber evidence="4 10">4.3.2.2</ecNumber>
    </recommendedName>
</protein>
<dbReference type="SUPFAM" id="SSF48557">
    <property type="entry name" value="L-aspartase-like"/>
    <property type="match status" value="1"/>
</dbReference>
<reference evidence="12" key="1">
    <citation type="submission" date="2020-10" db="EMBL/GenBank/DDBJ databases">
        <authorList>
            <person name="Gilroy R."/>
        </authorList>
    </citation>
    <scope>NUCLEOTIDE SEQUENCE</scope>
    <source>
        <strain evidence="12">2830</strain>
    </source>
</reference>
<dbReference type="Gene3D" id="1.10.275.10">
    <property type="entry name" value="Fumarase/aspartase (N-terminal domain)"/>
    <property type="match status" value="1"/>
</dbReference>
<feature type="domain" description="Adenylosuccinate lyase C-terminal" evidence="11">
    <location>
        <begin position="350"/>
        <end position="430"/>
    </location>
</feature>
<evidence type="ECO:0000256" key="4">
    <source>
        <dbReference type="ARBA" id="ARBA00012339"/>
    </source>
</evidence>
<evidence type="ECO:0000256" key="1">
    <source>
        <dbReference type="ARBA" id="ARBA00004706"/>
    </source>
</evidence>
<dbReference type="Proteomes" id="UP000824124">
    <property type="component" value="Unassembled WGS sequence"/>
</dbReference>
<dbReference type="SMART" id="SM00998">
    <property type="entry name" value="ADSL_C"/>
    <property type="match status" value="1"/>
</dbReference>
<dbReference type="InterPro" id="IPR022761">
    <property type="entry name" value="Fumarate_lyase_N"/>
</dbReference>
<comment type="pathway">
    <text evidence="1">Purine metabolism; IMP biosynthesis via de novo pathway; 5-amino-1-(5-phospho-D-ribosyl)imidazole-4-carboxamide from 5-amino-1-(5-phospho-D-ribosyl)imidazole-4-carboxylate: step 2/2.</text>
</comment>
<evidence type="ECO:0000256" key="6">
    <source>
        <dbReference type="ARBA" id="ARBA00022755"/>
    </source>
</evidence>
<keyword evidence="7 12" id="KW-0456">Lyase</keyword>
<evidence type="ECO:0000256" key="7">
    <source>
        <dbReference type="ARBA" id="ARBA00023239"/>
    </source>
</evidence>
<dbReference type="GO" id="GO:0070626">
    <property type="term" value="F:(S)-2-(5-amino-1-(5-phospho-D-ribosyl)imidazole-4-carboxamido) succinate lyase (fumarate-forming) activity"/>
    <property type="evidence" value="ECO:0007669"/>
    <property type="project" value="TreeGrafter"/>
</dbReference>
<dbReference type="GO" id="GO:0004018">
    <property type="term" value="F:N6-(1,2-dicarboxyethyl)AMP AMP-lyase (fumarate-forming) activity"/>
    <property type="evidence" value="ECO:0007669"/>
    <property type="project" value="UniProtKB-UniRule"/>
</dbReference>
<evidence type="ECO:0000256" key="10">
    <source>
        <dbReference type="NCBIfam" id="TIGR00928"/>
    </source>
</evidence>
<dbReference type="FunFam" id="1.20.200.10:FF:000008">
    <property type="entry name" value="Adenylosuccinate lyase"/>
    <property type="match status" value="1"/>
</dbReference>
<dbReference type="InterPro" id="IPR019468">
    <property type="entry name" value="AdenyloSucc_lyase_C"/>
</dbReference>
<dbReference type="CDD" id="cd01360">
    <property type="entry name" value="Adenylsuccinate_lyase_1"/>
    <property type="match status" value="1"/>
</dbReference>
<evidence type="ECO:0000313" key="12">
    <source>
        <dbReference type="EMBL" id="HIU10830.1"/>
    </source>
</evidence>
<dbReference type="InterPro" id="IPR004769">
    <property type="entry name" value="Pur_lyase"/>
</dbReference>
<comment type="pathway">
    <text evidence="2">Purine metabolism; AMP biosynthesis via de novo pathway; AMP from IMP: step 2/2.</text>
</comment>
<evidence type="ECO:0000256" key="2">
    <source>
        <dbReference type="ARBA" id="ARBA00004734"/>
    </source>
</evidence>
<dbReference type="Pfam" id="PF00206">
    <property type="entry name" value="Lyase_1"/>
    <property type="match status" value="1"/>
</dbReference>